<sequence>MRIILYAFLLHSLFRLVHALEREETTLAGVEKREEKEEEEEAEMGMEEVGMTEEVMDPKIKITDVPDVEETTEEFDPSWDKNKVIRDVAYYIRGHKFGDFDRRYYKRYEDAEKKPYEEFPKPALRSLHWEVHRYCDASFLECLRYLEGVIEQTALKRQDDTITAINEQKWVVPDNMQQIQSVQKECLNAMERDKKVMPPFEGPIERFQWRTTVSYYMCWYTMLGVPELSIFGEPCDNHANCEIQPTGDPRADDTEPYACALYSFCPDHCCPMKRIGDMTDCYQSEANPCYAGNEPGNRECELNREKNQDFLSLVGNQINISCRCGEAGYEWSARYGLCVDVNECATGEHSCSMDEGETCWNMPGSYECVCKFGYTYDEEQRACVVSPEVDLVLAGWKEEENVTEEKNIIEMIVKTLARAAANRPVIDRPILFTVIVVPRLLSFREIAIFRAFYPFLVGHRV</sequence>
<organism evidence="8">
    <name type="scientific">Apis mellifera</name>
    <name type="common">Honeybee</name>
    <dbReference type="NCBI Taxonomy" id="7460"/>
    <lineage>
        <taxon>Eukaryota</taxon>
        <taxon>Metazoa</taxon>
        <taxon>Ecdysozoa</taxon>
        <taxon>Arthropoda</taxon>
        <taxon>Hexapoda</taxon>
        <taxon>Insecta</taxon>
        <taxon>Pterygota</taxon>
        <taxon>Neoptera</taxon>
        <taxon>Endopterygota</taxon>
        <taxon>Hymenoptera</taxon>
        <taxon>Apocrita</taxon>
        <taxon>Aculeata</taxon>
        <taxon>Apoidea</taxon>
        <taxon>Anthophila</taxon>
        <taxon>Apidae</taxon>
        <taxon>Apis</taxon>
    </lineage>
</organism>
<reference evidence="8" key="1">
    <citation type="submission" date="2021-01" db="UniProtKB">
        <authorList>
            <consortium name="EnsemblMetazoa"/>
        </authorList>
    </citation>
    <scope>IDENTIFICATION</scope>
    <source>
        <strain evidence="8">DH4</strain>
    </source>
</reference>
<comment type="caution">
    <text evidence="5">Lacks conserved residue(s) required for the propagation of feature annotation.</text>
</comment>
<keyword evidence="9" id="KW-1185">Reference proteome</keyword>
<dbReference type="SUPFAM" id="SSF57196">
    <property type="entry name" value="EGF/Laminin"/>
    <property type="match status" value="1"/>
</dbReference>
<dbReference type="KEGG" id="ame:100577815"/>
<dbReference type="AlphaFoldDB" id="A0A7M7L9C6"/>
<feature type="domain" description="EGF-like" evidence="7">
    <location>
        <begin position="340"/>
        <end position="380"/>
    </location>
</feature>
<evidence type="ECO:0000256" key="1">
    <source>
        <dbReference type="ARBA" id="ARBA00022536"/>
    </source>
</evidence>
<gene>
    <name evidence="10" type="primary">LOC100577815</name>
</gene>
<feature type="chain" id="PRO_5044660239" evidence="6">
    <location>
        <begin position="20"/>
        <end position="461"/>
    </location>
</feature>
<dbReference type="InterPro" id="IPR000742">
    <property type="entry name" value="EGF"/>
</dbReference>
<dbReference type="GO" id="GO:0005509">
    <property type="term" value="F:calcium ion binding"/>
    <property type="evidence" value="ECO:0007669"/>
    <property type="project" value="InterPro"/>
</dbReference>
<dbReference type="Proteomes" id="UP000005203">
    <property type="component" value="Linkage group LG6"/>
</dbReference>
<evidence type="ECO:0000313" key="10">
    <source>
        <dbReference type="RefSeq" id="XP_026297191.1"/>
    </source>
</evidence>
<dbReference type="Pfam" id="PF07645">
    <property type="entry name" value="EGF_CA"/>
    <property type="match status" value="1"/>
</dbReference>
<feature type="signal peptide" evidence="6">
    <location>
        <begin position="1"/>
        <end position="19"/>
    </location>
</feature>
<evidence type="ECO:0000256" key="4">
    <source>
        <dbReference type="ARBA" id="ARBA00023157"/>
    </source>
</evidence>
<evidence type="ECO:0000313" key="8">
    <source>
        <dbReference type="EnsemblMetazoa" id="XP_026297191"/>
    </source>
</evidence>
<dbReference type="InterPro" id="IPR000152">
    <property type="entry name" value="EGF-type_Asp/Asn_hydroxyl_site"/>
</dbReference>
<dbReference type="Gene3D" id="2.10.25.10">
    <property type="entry name" value="Laminin"/>
    <property type="match status" value="1"/>
</dbReference>
<dbReference type="InterPro" id="IPR018097">
    <property type="entry name" value="EGF_Ca-bd_CS"/>
</dbReference>
<name>A0A7M7L9C6_APIME</name>
<evidence type="ECO:0000256" key="6">
    <source>
        <dbReference type="SAM" id="SignalP"/>
    </source>
</evidence>
<keyword evidence="2 6" id="KW-0732">Signal</keyword>
<dbReference type="GeneID" id="100577815"/>
<evidence type="ECO:0000313" key="9">
    <source>
        <dbReference type="Proteomes" id="UP000005203"/>
    </source>
</evidence>
<dbReference type="PROSITE" id="PS00010">
    <property type="entry name" value="ASX_HYDROXYL"/>
    <property type="match status" value="1"/>
</dbReference>
<dbReference type="OrthoDB" id="5985519at2759"/>
<dbReference type="EnsemblMetazoa" id="XM_026441406">
    <property type="protein sequence ID" value="XP_026297191"/>
    <property type="gene ID" value="LOC100577815"/>
</dbReference>
<proteinExistence type="predicted"/>
<dbReference type="PANTHER" id="PTHR24039:SF58">
    <property type="entry name" value="EGF-LIKE DOMAIN-CONTAINING PROTEIN"/>
    <property type="match status" value="1"/>
</dbReference>
<evidence type="ECO:0000259" key="7">
    <source>
        <dbReference type="PROSITE" id="PS50026"/>
    </source>
</evidence>
<evidence type="ECO:0000256" key="5">
    <source>
        <dbReference type="PROSITE-ProRule" id="PRU00076"/>
    </source>
</evidence>
<dbReference type="SMART" id="SM00179">
    <property type="entry name" value="EGF_CA"/>
    <property type="match status" value="1"/>
</dbReference>
<dbReference type="FunFam" id="2.10.25.10:FF:000139">
    <property type="entry name" value="Fibulin-1"/>
    <property type="match status" value="1"/>
</dbReference>
<keyword evidence="1 5" id="KW-0245">EGF-like domain</keyword>
<dbReference type="InterPro" id="IPR001881">
    <property type="entry name" value="EGF-like_Ca-bd_dom"/>
</dbReference>
<feature type="disulfide bond" evidence="5">
    <location>
        <begin position="351"/>
        <end position="368"/>
    </location>
</feature>
<dbReference type="InterPro" id="IPR049883">
    <property type="entry name" value="NOTCH1_EGF-like"/>
</dbReference>
<keyword evidence="4 5" id="KW-1015">Disulfide bond</keyword>
<protein>
    <submittedName>
        <fullName evidence="10">Uncharacterized protein LOC100577815</fullName>
    </submittedName>
</protein>
<reference evidence="10" key="2">
    <citation type="submission" date="2025-04" db="UniProtKB">
        <authorList>
            <consortium name="RefSeq"/>
        </authorList>
    </citation>
    <scope>IDENTIFICATION</scope>
    <source>
        <strain evidence="10">DH4</strain>
        <tissue evidence="10">Whole body</tissue>
    </source>
</reference>
<dbReference type="PANTHER" id="PTHR24039">
    <property type="entry name" value="FIBRILLIN-RELATED"/>
    <property type="match status" value="1"/>
</dbReference>
<keyword evidence="3" id="KW-0677">Repeat</keyword>
<accession>A0A8B8GZL9</accession>
<dbReference type="PROSITE" id="PS50026">
    <property type="entry name" value="EGF_3"/>
    <property type="match status" value="1"/>
</dbReference>
<dbReference type="PROSITE" id="PS01187">
    <property type="entry name" value="EGF_CA"/>
    <property type="match status" value="1"/>
</dbReference>
<accession>A0A7M7L9C6</accession>
<evidence type="ECO:0000256" key="2">
    <source>
        <dbReference type="ARBA" id="ARBA00022729"/>
    </source>
</evidence>
<evidence type="ECO:0000256" key="3">
    <source>
        <dbReference type="ARBA" id="ARBA00022737"/>
    </source>
</evidence>
<dbReference type="RefSeq" id="XP_026297191.1">
    <property type="nucleotide sequence ID" value="XM_026441406.1"/>
</dbReference>
<dbReference type="CDD" id="cd00054">
    <property type="entry name" value="EGF_CA"/>
    <property type="match status" value="1"/>
</dbReference>